<feature type="chain" id="PRO_5046119726" evidence="1">
    <location>
        <begin position="22"/>
        <end position="337"/>
    </location>
</feature>
<accession>A0ABU7LQH1</accession>
<reference evidence="3 4" key="1">
    <citation type="submission" date="2024-01" db="EMBL/GenBank/DDBJ databases">
        <title>Hyphobacterium bacterium isolated from marine sediment.</title>
        <authorList>
            <person name="Zhao S."/>
        </authorList>
    </citation>
    <scope>NUCLEOTIDE SEQUENCE [LARGE SCALE GENOMIC DNA]</scope>
    <source>
        <strain evidence="4">HN65</strain>
    </source>
</reference>
<dbReference type="Pfam" id="PF04389">
    <property type="entry name" value="Peptidase_M28"/>
    <property type="match status" value="1"/>
</dbReference>
<dbReference type="Gene3D" id="3.40.630.10">
    <property type="entry name" value="Zn peptidases"/>
    <property type="match status" value="1"/>
</dbReference>
<dbReference type="SUPFAM" id="SSF53187">
    <property type="entry name" value="Zn-dependent exopeptidases"/>
    <property type="match status" value="1"/>
</dbReference>
<dbReference type="PANTHER" id="PTHR12147">
    <property type="entry name" value="METALLOPEPTIDASE M28 FAMILY MEMBER"/>
    <property type="match status" value="1"/>
</dbReference>
<dbReference type="Proteomes" id="UP001354971">
    <property type="component" value="Unassembled WGS sequence"/>
</dbReference>
<evidence type="ECO:0000259" key="2">
    <source>
        <dbReference type="Pfam" id="PF04389"/>
    </source>
</evidence>
<evidence type="ECO:0000313" key="4">
    <source>
        <dbReference type="Proteomes" id="UP001354971"/>
    </source>
</evidence>
<dbReference type="InterPro" id="IPR007484">
    <property type="entry name" value="Peptidase_M28"/>
</dbReference>
<sequence length="337" mass="37109">MRRFIVSGILAVLTVSAPGQAQDIAADTQQAIEDLRRLSADEMDGRRTGTQGSHVARTYIRERMIEAGLTPSFERYDHIFSYTPRRSTEEMLGGNLVGYFEGRNTDGPIIVVTAHYDHLGNCGGQICNGADDNASGVAALLAIADALGENRPEHTILFAALDAEENGLNGARALVAELPIVQERAVLNINLDMLAINAENELPAAGAFHFPFLRDHIDAIEVAAPTHVIQGYDSPEWGPSGDWTYSSDHAAFHDAGIPWIYYGVDFHEYYHQPTDEFEVVQQDFFASNVQTVLNAVVYFDRNLETVAAQYAAHQSQQPELEEARVDADGRYIKPGME</sequence>
<keyword evidence="1" id="KW-0732">Signal</keyword>
<dbReference type="InterPro" id="IPR045175">
    <property type="entry name" value="M28_fam"/>
</dbReference>
<evidence type="ECO:0000256" key="1">
    <source>
        <dbReference type="SAM" id="SignalP"/>
    </source>
</evidence>
<dbReference type="RefSeq" id="WP_330198824.1">
    <property type="nucleotide sequence ID" value="NZ_JAZDRP010000004.1"/>
</dbReference>
<feature type="signal peptide" evidence="1">
    <location>
        <begin position="1"/>
        <end position="21"/>
    </location>
</feature>
<dbReference type="EMBL" id="JAZDRP010000004">
    <property type="protein sequence ID" value="MEE2526160.1"/>
    <property type="molecule type" value="Genomic_DNA"/>
</dbReference>
<feature type="domain" description="Peptidase M28" evidence="2">
    <location>
        <begin position="95"/>
        <end position="295"/>
    </location>
</feature>
<protein>
    <submittedName>
        <fullName evidence="3">M20/M25/M40 family metallo-hydrolase</fullName>
    </submittedName>
</protein>
<proteinExistence type="predicted"/>
<gene>
    <name evidence="3" type="ORF">V0U79_07260</name>
</gene>
<dbReference type="PANTHER" id="PTHR12147:SF26">
    <property type="entry name" value="PEPTIDASE M28 DOMAIN-CONTAINING PROTEIN"/>
    <property type="match status" value="1"/>
</dbReference>
<keyword evidence="4" id="KW-1185">Reference proteome</keyword>
<evidence type="ECO:0000313" key="3">
    <source>
        <dbReference type="EMBL" id="MEE2526160.1"/>
    </source>
</evidence>
<organism evidence="3 4">
    <name type="scientific">Hyphobacterium lacteum</name>
    <dbReference type="NCBI Taxonomy" id="3116575"/>
    <lineage>
        <taxon>Bacteria</taxon>
        <taxon>Pseudomonadati</taxon>
        <taxon>Pseudomonadota</taxon>
        <taxon>Alphaproteobacteria</taxon>
        <taxon>Maricaulales</taxon>
        <taxon>Maricaulaceae</taxon>
        <taxon>Hyphobacterium</taxon>
    </lineage>
</organism>
<name>A0ABU7LQH1_9PROT</name>
<comment type="caution">
    <text evidence="3">The sequence shown here is derived from an EMBL/GenBank/DDBJ whole genome shotgun (WGS) entry which is preliminary data.</text>
</comment>